<comment type="caution">
    <text evidence="2">The sequence shown here is derived from an EMBL/GenBank/DDBJ whole genome shotgun (WGS) entry which is preliminary data.</text>
</comment>
<reference evidence="2" key="1">
    <citation type="submission" date="2022-03" db="EMBL/GenBank/DDBJ databases">
        <title>Cryobacterium sp. nov. strain ZS14-85, isolated from Antarctic soil.</title>
        <authorList>
            <person name="Li J."/>
            <person name="Niu G."/>
        </authorList>
    </citation>
    <scope>NUCLEOTIDE SEQUENCE</scope>
    <source>
        <strain evidence="2">ZS14-85</strain>
    </source>
</reference>
<dbReference type="InterPro" id="IPR006059">
    <property type="entry name" value="SBP"/>
</dbReference>
<feature type="signal peptide" evidence="1">
    <location>
        <begin position="1"/>
        <end position="29"/>
    </location>
</feature>
<dbReference type="InterPro" id="IPR050490">
    <property type="entry name" value="Bact_solute-bd_prot1"/>
</dbReference>
<dbReference type="Proteomes" id="UP001165341">
    <property type="component" value="Unassembled WGS sequence"/>
</dbReference>
<evidence type="ECO:0000313" key="2">
    <source>
        <dbReference type="EMBL" id="MCI4656431.1"/>
    </source>
</evidence>
<dbReference type="AlphaFoldDB" id="A0AA41QUE1"/>
<dbReference type="Gene3D" id="3.40.190.10">
    <property type="entry name" value="Periplasmic binding protein-like II"/>
    <property type="match status" value="1"/>
</dbReference>
<feature type="chain" id="PRO_5041314135" evidence="1">
    <location>
        <begin position="30"/>
        <end position="454"/>
    </location>
</feature>
<dbReference type="EMBL" id="JALGAR010000001">
    <property type="protein sequence ID" value="MCI4656431.1"/>
    <property type="molecule type" value="Genomic_DNA"/>
</dbReference>
<dbReference type="RefSeq" id="WP_243010628.1">
    <property type="nucleotide sequence ID" value="NZ_JALGAR010000001.1"/>
</dbReference>
<keyword evidence="1" id="KW-0732">Signal</keyword>
<keyword evidence="3" id="KW-1185">Reference proteome</keyword>
<organism evidence="2 3">
    <name type="scientific">Cryobacterium zhongshanensis</name>
    <dbReference type="NCBI Taxonomy" id="2928153"/>
    <lineage>
        <taxon>Bacteria</taxon>
        <taxon>Bacillati</taxon>
        <taxon>Actinomycetota</taxon>
        <taxon>Actinomycetes</taxon>
        <taxon>Micrococcales</taxon>
        <taxon>Microbacteriaceae</taxon>
        <taxon>Cryobacterium</taxon>
    </lineage>
</organism>
<protein>
    <submittedName>
        <fullName evidence="2">Sugar ABC transporter substrate-binding protein</fullName>
    </submittedName>
</protein>
<dbReference type="CDD" id="cd13585">
    <property type="entry name" value="PBP2_TMBP_like"/>
    <property type="match status" value="1"/>
</dbReference>
<dbReference type="Pfam" id="PF01547">
    <property type="entry name" value="SBP_bac_1"/>
    <property type="match status" value="1"/>
</dbReference>
<dbReference type="PROSITE" id="PS51257">
    <property type="entry name" value="PROKAR_LIPOPROTEIN"/>
    <property type="match status" value="1"/>
</dbReference>
<dbReference type="PANTHER" id="PTHR43649:SF14">
    <property type="entry name" value="BLR3389 PROTEIN"/>
    <property type="match status" value="1"/>
</dbReference>
<evidence type="ECO:0000313" key="3">
    <source>
        <dbReference type="Proteomes" id="UP001165341"/>
    </source>
</evidence>
<name>A0AA41QUE1_9MICO</name>
<proteinExistence type="predicted"/>
<dbReference type="PANTHER" id="PTHR43649">
    <property type="entry name" value="ARABINOSE-BINDING PROTEIN-RELATED"/>
    <property type="match status" value="1"/>
</dbReference>
<evidence type="ECO:0000256" key="1">
    <source>
        <dbReference type="SAM" id="SignalP"/>
    </source>
</evidence>
<sequence>MKSPHSTRKALRRTAVVVATGLALSMSLAACSGSGTGSTAASTASAADITAALNEKSTITVWAWAPAVADIATAFEKEHPNVTVKVVNAGTGNDQYIKLQNAIKAGSGAPDIAQIEYYALPQFALSKSLADLSAYGFDSFASEYTDSTWGSVKLGDGIYALPQDSGPMAMFYNKAVFDQYGLTVPTTWDEYVATAKKLHAANPKAYITNDTGDAGFTTSMIWQAGGKPFTTTDSTKVSINLQDEGSKKFADTWNTLLSNDLLAATPSWSDEWYKGLGDGTIATLNIGAWMPGNLETGVKEASGNWRVAPMPTYKAGDTASAENGGGGDAILEQSTNKLVAAGFLQYMNEGAGTQISIDAGGFPSTVADLNSDKFLNATSDYFGGQKINEVLVQSAKDVVPGWSYLPFQVYSNSIFKDTVGQAYAAKSDINAGLTAWQKATADYGNQQGFTVTSK</sequence>
<dbReference type="SUPFAM" id="SSF53850">
    <property type="entry name" value="Periplasmic binding protein-like II"/>
    <property type="match status" value="1"/>
</dbReference>
<accession>A0AA41QUE1</accession>
<gene>
    <name evidence="2" type="ORF">MQH31_01200</name>
</gene>